<keyword evidence="3" id="KW-1185">Reference proteome</keyword>
<proteinExistence type="predicted"/>
<evidence type="ECO:0000313" key="2">
    <source>
        <dbReference type="EMBL" id="MCU7693287.1"/>
    </source>
</evidence>
<dbReference type="Proteomes" id="UP001209317">
    <property type="component" value="Unassembled WGS sequence"/>
</dbReference>
<organism evidence="2 3">
    <name type="scientific">Haoranjiania flava</name>
    <dbReference type="NCBI Taxonomy" id="1856322"/>
    <lineage>
        <taxon>Bacteria</taxon>
        <taxon>Pseudomonadati</taxon>
        <taxon>Bacteroidota</taxon>
        <taxon>Chitinophagia</taxon>
        <taxon>Chitinophagales</taxon>
        <taxon>Chitinophagaceae</taxon>
        <taxon>Haoranjiania</taxon>
    </lineage>
</organism>
<evidence type="ECO:0000313" key="3">
    <source>
        <dbReference type="Proteomes" id="UP001209317"/>
    </source>
</evidence>
<dbReference type="EMBL" id="JAOTPL010000002">
    <property type="protein sequence ID" value="MCU7693287.1"/>
    <property type="molecule type" value="Genomic_DNA"/>
</dbReference>
<gene>
    <name evidence="2" type="ORF">OD355_02010</name>
</gene>
<name>A0AAE3IP83_9BACT</name>
<sequence>MDTNKANNKQLLIEKLYQQLQENADDSKILITAQLLVSTLQSDSKKSHKGITVVSPGYTSAAATQIVAEEQTARPQQAEKTPAESPKPNPEKKKPLHSRLIEKELSFFQIYKEDEKPKTVQQSLFGETPAPAVDLNERLKSNKREIGESHPIRDLKSGIGINDRYLFINELFRGDATAYERSILTINNFSSLKESTDWIERELRITYFWDENDKVVNQFLQLVKRRFA</sequence>
<reference evidence="2" key="1">
    <citation type="submission" date="2022-10" db="EMBL/GenBank/DDBJ databases">
        <authorList>
            <person name="Kim H.S."/>
            <person name="Kim J.-S."/>
            <person name="Suh M.K."/>
            <person name="Eom M.K."/>
            <person name="Lee J.-S."/>
        </authorList>
    </citation>
    <scope>NUCLEOTIDE SEQUENCE</scope>
    <source>
        <strain evidence="2">LIP-5</strain>
    </source>
</reference>
<dbReference type="RefSeq" id="WP_263036774.1">
    <property type="nucleotide sequence ID" value="NZ_JAOTPL010000002.1"/>
</dbReference>
<evidence type="ECO:0000256" key="1">
    <source>
        <dbReference type="SAM" id="MobiDB-lite"/>
    </source>
</evidence>
<dbReference type="AlphaFoldDB" id="A0AAE3IP83"/>
<accession>A0AAE3IP83</accession>
<comment type="caution">
    <text evidence="2">The sequence shown here is derived from an EMBL/GenBank/DDBJ whole genome shotgun (WGS) entry which is preliminary data.</text>
</comment>
<feature type="region of interest" description="Disordered" evidence="1">
    <location>
        <begin position="70"/>
        <end position="96"/>
    </location>
</feature>
<protein>
    <submittedName>
        <fullName evidence="2">Uncharacterized protein</fullName>
    </submittedName>
</protein>